<dbReference type="PANTHER" id="PTHR40661">
    <property type="match status" value="1"/>
</dbReference>
<organism evidence="5 6">
    <name type="scientific">Trinickia violacea</name>
    <dbReference type="NCBI Taxonomy" id="2571746"/>
    <lineage>
        <taxon>Bacteria</taxon>
        <taxon>Pseudomonadati</taxon>
        <taxon>Pseudomonadota</taxon>
        <taxon>Betaproteobacteria</taxon>
        <taxon>Burkholderiales</taxon>
        <taxon>Burkholderiaceae</taxon>
        <taxon>Trinickia</taxon>
    </lineage>
</organism>
<dbReference type="PROSITE" id="PS50943">
    <property type="entry name" value="HTH_CROC1"/>
    <property type="match status" value="1"/>
</dbReference>
<dbReference type="SUPFAM" id="SSF51306">
    <property type="entry name" value="LexA/Signal peptidase"/>
    <property type="match status" value="1"/>
</dbReference>
<dbReference type="Gene3D" id="2.10.109.10">
    <property type="entry name" value="Umud Fragment, subunit A"/>
    <property type="match status" value="1"/>
</dbReference>
<name>A0A4V1EI69_9BURK</name>
<sequence>MKMSQRVVLMVARIRALMHQQGMSDADLARKTGISPATLSRVLSLATEDPRISTLTAIAEALGTTVGYLLHSERAYPIPILDWSEMLAFVRDSGSVSQRTEWLTVNSPKKPGTFAARTLPSMAPRFREGSIIVVEPSDAYRDFQVAVVAFGNTAPTPRRIVRVGAETYLKPMSSATQEKEAILNDSVTILGVVTESRIFNP</sequence>
<evidence type="ECO:0000256" key="1">
    <source>
        <dbReference type="ARBA" id="ARBA00023015"/>
    </source>
</evidence>
<keyword evidence="2" id="KW-0238">DNA-binding</keyword>
<evidence type="ECO:0000259" key="4">
    <source>
        <dbReference type="PROSITE" id="PS50943"/>
    </source>
</evidence>
<dbReference type="EMBL" id="CP040078">
    <property type="protein sequence ID" value="QCP52730.1"/>
    <property type="molecule type" value="Genomic_DNA"/>
</dbReference>
<proteinExistence type="predicted"/>
<dbReference type="InterPro" id="IPR010982">
    <property type="entry name" value="Lambda_DNA-bd_dom_sf"/>
</dbReference>
<dbReference type="CDD" id="cd00093">
    <property type="entry name" value="HTH_XRE"/>
    <property type="match status" value="1"/>
</dbReference>
<dbReference type="InterPro" id="IPR036286">
    <property type="entry name" value="LexA/Signal_pep-like_sf"/>
</dbReference>
<reference evidence="5 6" key="1">
    <citation type="submission" date="2019-05" db="EMBL/GenBank/DDBJ databases">
        <title>Burkholderia sp. DHOD12, isolated from subtropical forest soil.</title>
        <authorList>
            <person name="Gao Z.-H."/>
            <person name="Qiu L.-H."/>
        </authorList>
    </citation>
    <scope>NUCLEOTIDE SEQUENCE [LARGE SCALE GENOMIC DNA]</scope>
    <source>
        <strain evidence="5 6">DHOD12</strain>
    </source>
</reference>
<dbReference type="PANTHER" id="PTHR40661:SF3">
    <property type="entry name" value="FELS-1 PROPHAGE TRANSCRIPTIONAL REGULATOR"/>
    <property type="match status" value="1"/>
</dbReference>
<dbReference type="KEGG" id="tvl:FAZ95_26675"/>
<evidence type="ECO:0000313" key="5">
    <source>
        <dbReference type="EMBL" id="QCP52730.1"/>
    </source>
</evidence>
<dbReference type="OrthoDB" id="9021722at2"/>
<dbReference type="Gene3D" id="1.10.260.40">
    <property type="entry name" value="lambda repressor-like DNA-binding domains"/>
    <property type="match status" value="1"/>
</dbReference>
<dbReference type="InterPro" id="IPR001387">
    <property type="entry name" value="Cro/C1-type_HTH"/>
</dbReference>
<dbReference type="SMART" id="SM00530">
    <property type="entry name" value="HTH_XRE"/>
    <property type="match status" value="1"/>
</dbReference>
<dbReference type="Pfam" id="PF00717">
    <property type="entry name" value="Peptidase_S24"/>
    <property type="match status" value="1"/>
</dbReference>
<keyword evidence="6" id="KW-1185">Reference proteome</keyword>
<keyword evidence="3" id="KW-0804">Transcription</keyword>
<dbReference type="Proteomes" id="UP000298656">
    <property type="component" value="Chromosome 2"/>
</dbReference>
<gene>
    <name evidence="5" type="ORF">FAZ95_26675</name>
</gene>
<dbReference type="Pfam" id="PF13443">
    <property type="entry name" value="HTH_26"/>
    <property type="match status" value="1"/>
</dbReference>
<dbReference type="AlphaFoldDB" id="A0A4V1EI69"/>
<protein>
    <submittedName>
        <fullName evidence="5">Helix-turn-helix domain-containing protein</fullName>
    </submittedName>
</protein>
<dbReference type="InterPro" id="IPR039418">
    <property type="entry name" value="LexA-like"/>
</dbReference>
<keyword evidence="1" id="KW-0805">Transcription regulation</keyword>
<dbReference type="GO" id="GO:0003677">
    <property type="term" value="F:DNA binding"/>
    <property type="evidence" value="ECO:0007669"/>
    <property type="project" value="UniProtKB-KW"/>
</dbReference>
<dbReference type="CDD" id="cd06529">
    <property type="entry name" value="S24_LexA-like"/>
    <property type="match status" value="1"/>
</dbReference>
<feature type="domain" description="HTH cro/C1-type" evidence="4">
    <location>
        <begin position="14"/>
        <end position="69"/>
    </location>
</feature>
<evidence type="ECO:0000313" key="6">
    <source>
        <dbReference type="Proteomes" id="UP000298656"/>
    </source>
</evidence>
<dbReference type="SUPFAM" id="SSF47413">
    <property type="entry name" value="lambda repressor-like DNA-binding domains"/>
    <property type="match status" value="1"/>
</dbReference>
<evidence type="ECO:0000256" key="3">
    <source>
        <dbReference type="ARBA" id="ARBA00023163"/>
    </source>
</evidence>
<dbReference type="InterPro" id="IPR015927">
    <property type="entry name" value="Peptidase_S24_S26A/B/C"/>
</dbReference>
<dbReference type="RefSeq" id="WP_137335501.1">
    <property type="nucleotide sequence ID" value="NZ_CP040078.1"/>
</dbReference>
<evidence type="ECO:0000256" key="2">
    <source>
        <dbReference type="ARBA" id="ARBA00023125"/>
    </source>
</evidence>
<accession>A0A4V1EI69</accession>